<keyword evidence="2 5" id="KW-0808">Transferase</keyword>
<dbReference type="Pfam" id="PF13649">
    <property type="entry name" value="Methyltransf_25"/>
    <property type="match status" value="1"/>
</dbReference>
<evidence type="ECO:0000256" key="2">
    <source>
        <dbReference type="ARBA" id="ARBA00022679"/>
    </source>
</evidence>
<reference evidence="5 8" key="2">
    <citation type="submission" date="2019-07" db="EMBL/GenBank/DDBJ databases">
        <title>Whole genome shotgun sequence of Myxococcus virescens NBRC 100334.</title>
        <authorList>
            <person name="Hosoyama A."/>
            <person name="Uohara A."/>
            <person name="Ohji S."/>
            <person name="Ichikawa N."/>
        </authorList>
    </citation>
    <scope>NUCLEOTIDE SEQUENCE [LARGE SCALE GENOMIC DNA]</scope>
    <source>
        <strain evidence="5 8">NBRC 100334</strain>
    </source>
</reference>
<dbReference type="InterPro" id="IPR029063">
    <property type="entry name" value="SAM-dependent_MTases_sf"/>
</dbReference>
<dbReference type="GO" id="GO:0008168">
    <property type="term" value="F:methyltransferase activity"/>
    <property type="evidence" value="ECO:0007669"/>
    <property type="project" value="UniProtKB-KW"/>
</dbReference>
<evidence type="ECO:0000256" key="1">
    <source>
        <dbReference type="ARBA" id="ARBA00022603"/>
    </source>
</evidence>
<dbReference type="GO" id="GO:0032259">
    <property type="term" value="P:methylation"/>
    <property type="evidence" value="ECO:0007669"/>
    <property type="project" value="UniProtKB-KW"/>
</dbReference>
<dbReference type="InterPro" id="IPR041698">
    <property type="entry name" value="Methyltransf_25"/>
</dbReference>
<evidence type="ECO:0000259" key="4">
    <source>
        <dbReference type="Pfam" id="PF13649"/>
    </source>
</evidence>
<accession>A0A511HL43</accession>
<evidence type="ECO:0000256" key="3">
    <source>
        <dbReference type="ARBA" id="ARBA00022691"/>
    </source>
</evidence>
<dbReference type="PANTHER" id="PTHR43464:SF19">
    <property type="entry name" value="UBIQUINONE BIOSYNTHESIS O-METHYLTRANSFERASE, MITOCHONDRIAL"/>
    <property type="match status" value="1"/>
</dbReference>
<keyword evidence="1 5" id="KW-0489">Methyltransferase</keyword>
<comment type="caution">
    <text evidence="5">The sequence shown here is derived from an EMBL/GenBank/DDBJ whole genome shotgun (WGS) entry which is preliminary data.</text>
</comment>
<dbReference type="EMBL" id="FNAJ01000001">
    <property type="protein sequence ID" value="SDD45639.1"/>
    <property type="molecule type" value="Genomic_DNA"/>
</dbReference>
<gene>
    <name evidence="5" type="ORF">MVI01_60770</name>
    <name evidence="6" type="ORF">SAMN04488504_101953</name>
</gene>
<feature type="domain" description="Methyltransferase" evidence="4">
    <location>
        <begin position="47"/>
        <end position="141"/>
    </location>
</feature>
<dbReference type="Gene3D" id="3.40.50.150">
    <property type="entry name" value="Vaccinia Virus protein VP39"/>
    <property type="match status" value="1"/>
</dbReference>
<sequence>MRREHEGAAVRREFFRSAYLLGAPWDIGRPQRAFVQLWEAGAISGEVLDVGCGFAENALFLAAKGLPVCGVDMMEPAIQRARETASLRGLDVDLRVGNALELATLGRRFDTILDSALLHVFEPGDRPAFAASLASVLRPGGHYHALYFRDGPRAVPPEAVSATFGEGWRVKSIQEAHYEQTDPEGAQAWLATIERLPPSSSTED</sequence>
<dbReference type="EMBL" id="BJVY01000045">
    <property type="protein sequence ID" value="GEL74293.1"/>
    <property type="molecule type" value="Genomic_DNA"/>
</dbReference>
<keyword evidence="3" id="KW-0949">S-adenosyl-L-methionine</keyword>
<evidence type="ECO:0000313" key="8">
    <source>
        <dbReference type="Proteomes" id="UP000321224"/>
    </source>
</evidence>
<reference evidence="6 7" key="1">
    <citation type="submission" date="2016-10" db="EMBL/GenBank/DDBJ databases">
        <authorList>
            <person name="Varghese N."/>
            <person name="Submissions S."/>
        </authorList>
    </citation>
    <scope>NUCLEOTIDE SEQUENCE [LARGE SCALE GENOMIC DNA]</scope>
    <source>
        <strain evidence="6 7">DSM 2260</strain>
    </source>
</reference>
<dbReference type="PANTHER" id="PTHR43464">
    <property type="entry name" value="METHYLTRANSFERASE"/>
    <property type="match status" value="1"/>
</dbReference>
<dbReference type="RefSeq" id="WP_090486006.1">
    <property type="nucleotide sequence ID" value="NZ_BJVY01000045.1"/>
</dbReference>
<dbReference type="Proteomes" id="UP000321224">
    <property type="component" value="Unassembled WGS sequence"/>
</dbReference>
<dbReference type="Proteomes" id="UP000198717">
    <property type="component" value="Unassembled WGS sequence"/>
</dbReference>
<dbReference type="SUPFAM" id="SSF53335">
    <property type="entry name" value="S-adenosyl-L-methionine-dependent methyltransferases"/>
    <property type="match status" value="1"/>
</dbReference>
<evidence type="ECO:0000313" key="6">
    <source>
        <dbReference type="EMBL" id="SDD45639.1"/>
    </source>
</evidence>
<keyword evidence="7" id="KW-1185">Reference proteome</keyword>
<protein>
    <submittedName>
        <fullName evidence="6">Methyltransferase domain-containing protein</fullName>
    </submittedName>
    <submittedName>
        <fullName evidence="5">SAM-dependent methyltransferase</fullName>
    </submittedName>
</protein>
<dbReference type="AlphaFoldDB" id="A0A511HL43"/>
<evidence type="ECO:0000313" key="5">
    <source>
        <dbReference type="EMBL" id="GEL74293.1"/>
    </source>
</evidence>
<evidence type="ECO:0000313" key="7">
    <source>
        <dbReference type="Proteomes" id="UP000198717"/>
    </source>
</evidence>
<proteinExistence type="predicted"/>
<dbReference type="CDD" id="cd02440">
    <property type="entry name" value="AdoMet_MTases"/>
    <property type="match status" value="1"/>
</dbReference>
<name>A0A511HL43_9BACT</name>
<organism evidence="5 8">
    <name type="scientific">Myxococcus virescens</name>
    <dbReference type="NCBI Taxonomy" id="83456"/>
    <lineage>
        <taxon>Bacteria</taxon>
        <taxon>Pseudomonadati</taxon>
        <taxon>Myxococcota</taxon>
        <taxon>Myxococcia</taxon>
        <taxon>Myxococcales</taxon>
        <taxon>Cystobacterineae</taxon>
        <taxon>Myxococcaceae</taxon>
        <taxon>Myxococcus</taxon>
    </lineage>
</organism>